<accession>A0AC34FDV5</accession>
<name>A0AC34FDV5_9BILA</name>
<proteinExistence type="predicted"/>
<reference evidence="2" key="1">
    <citation type="submission" date="2022-11" db="UniProtKB">
        <authorList>
            <consortium name="WormBaseParasite"/>
        </authorList>
    </citation>
    <scope>IDENTIFICATION</scope>
</reference>
<evidence type="ECO:0000313" key="1">
    <source>
        <dbReference type="Proteomes" id="UP000887579"/>
    </source>
</evidence>
<dbReference type="Proteomes" id="UP000887579">
    <property type="component" value="Unplaced"/>
</dbReference>
<organism evidence="1 2">
    <name type="scientific">Panagrolaimus sp. ES5</name>
    <dbReference type="NCBI Taxonomy" id="591445"/>
    <lineage>
        <taxon>Eukaryota</taxon>
        <taxon>Metazoa</taxon>
        <taxon>Ecdysozoa</taxon>
        <taxon>Nematoda</taxon>
        <taxon>Chromadorea</taxon>
        <taxon>Rhabditida</taxon>
        <taxon>Tylenchina</taxon>
        <taxon>Panagrolaimomorpha</taxon>
        <taxon>Panagrolaimoidea</taxon>
        <taxon>Panagrolaimidae</taxon>
        <taxon>Panagrolaimus</taxon>
    </lineage>
</organism>
<evidence type="ECO:0000313" key="2">
    <source>
        <dbReference type="WBParaSite" id="ES5_v2.g15422.t1"/>
    </source>
</evidence>
<sequence>MAFFDKPIQFRNFQASATSDYHFRIYKTRDEDNMYMIELCDESNLKFIYRLRLTSRSEEKICNENGINPANGLIKYIQKFVNELSDKQWLTCEVSNEKHCNIHFYETVKNLGGKLILKLSLAVVENAEFQQYVMDTAEKYKRRYIDKKRENEGQRKKLESLEKKVEEMKSDVDEKYKLSKELRDMREDRERLDFKYEAENAELLQQSSVKDGVIQGLKNELENLNIASEMKDKIIEELNGMKTLPAPIENAQPSKPKVRPCALFNRTGPTFPLPNR</sequence>
<dbReference type="WBParaSite" id="ES5_v2.g15422.t1">
    <property type="protein sequence ID" value="ES5_v2.g15422.t1"/>
    <property type="gene ID" value="ES5_v2.g15422"/>
</dbReference>
<protein>
    <submittedName>
        <fullName evidence="2">Spindle assembly abnormal protein 6 N-terminal domain-containing protein</fullName>
    </submittedName>
</protein>